<dbReference type="AlphaFoldDB" id="W7AQF8"/>
<dbReference type="Proteomes" id="UP000515268">
    <property type="component" value="Chromosome PVPCR_14"/>
</dbReference>
<organism evidence="4 5">
    <name type="scientific">Plasmodium vinckei petteri</name>
    <dbReference type="NCBI Taxonomy" id="138298"/>
    <lineage>
        <taxon>Eukaryota</taxon>
        <taxon>Sar</taxon>
        <taxon>Alveolata</taxon>
        <taxon>Apicomplexa</taxon>
        <taxon>Aconoidasida</taxon>
        <taxon>Haemosporida</taxon>
        <taxon>Plasmodiidae</taxon>
        <taxon>Plasmodium</taxon>
        <taxon>Plasmodium (Vinckeia)</taxon>
    </lineage>
</organism>
<feature type="region of interest" description="Disordered" evidence="1">
    <location>
        <begin position="221"/>
        <end position="244"/>
    </location>
</feature>
<feature type="chain" id="PRO_5044740121" evidence="2">
    <location>
        <begin position="20"/>
        <end position="301"/>
    </location>
</feature>
<evidence type="ECO:0000313" key="6">
    <source>
        <dbReference type="Proteomes" id="UP000515268"/>
    </source>
</evidence>
<feature type="region of interest" description="Disordered" evidence="1">
    <location>
        <begin position="148"/>
        <end position="173"/>
    </location>
</feature>
<dbReference type="EMBL" id="LR865419">
    <property type="protein sequence ID" value="CAD2112666.1"/>
    <property type="molecule type" value="Genomic_DNA"/>
</dbReference>
<evidence type="ECO:0000313" key="3">
    <source>
        <dbReference type="EMBL" id="CAD2112666.1"/>
    </source>
</evidence>
<evidence type="ECO:0000256" key="2">
    <source>
        <dbReference type="SAM" id="SignalP"/>
    </source>
</evidence>
<dbReference type="EMBL" id="KI965394">
    <property type="protein sequence ID" value="EUD74070.1"/>
    <property type="molecule type" value="Genomic_DNA"/>
</dbReference>
<name>W7AQF8_PLAVN</name>
<sequence>MKALSLGLISSIIFSIVLAKNSSDSGSTTGCFGFCRKKSKKSHKTKTDKHDILKGTKPFDPNLPNLKFIDEFDPITLQAPQGRQSMLDELYTSETDGTTTDKVTGFLRKQHVPGMSGWYIRPYEEDYEDKIKVSYVPYREYYERKQKIISQQRKGPPPVPDMPQRGDVPRRPIAPQNYMESQIQEPPKKVMWYQKQGAPVQQTLSTVPEEDAVTLNEFDMGTTNDIEGTTNGVEGTTNEDEEADEEVRSFLGFGENDGEGGETQGKYVESQGEYVENQGEYEETQGEYVETQGEYEEYAEE</sequence>
<reference evidence="4 5" key="1">
    <citation type="submission" date="2013-02" db="EMBL/GenBank/DDBJ databases">
        <title>The Genome Sequence of Plasmodium vinckei petteri CR.</title>
        <authorList>
            <consortium name="The Broad Institute Genome Sequencing Platform"/>
            <consortium name="The Broad Institute Genome Sequencing Center for Infectious Disease"/>
            <person name="Neafsey D."/>
            <person name="Cheeseman I."/>
            <person name="Volkman S."/>
            <person name="Adams J."/>
            <person name="Walker B."/>
            <person name="Young S.K."/>
            <person name="Zeng Q."/>
            <person name="Gargeya S."/>
            <person name="Fitzgerald M."/>
            <person name="Haas B."/>
            <person name="Abouelleil A."/>
            <person name="Alvarado L."/>
            <person name="Arachchi H.M."/>
            <person name="Berlin A.M."/>
            <person name="Chapman S.B."/>
            <person name="Dewar J."/>
            <person name="Goldberg J."/>
            <person name="Griggs A."/>
            <person name="Gujja S."/>
            <person name="Hansen M."/>
            <person name="Howarth C."/>
            <person name="Imamovic A."/>
            <person name="Larimer J."/>
            <person name="McCowan C."/>
            <person name="Murphy C."/>
            <person name="Neiman D."/>
            <person name="Pearson M."/>
            <person name="Priest M."/>
            <person name="Roberts A."/>
            <person name="Saif S."/>
            <person name="Shea T."/>
            <person name="Sisk P."/>
            <person name="Sykes S."/>
            <person name="Wortman J."/>
            <person name="Nusbaum C."/>
            <person name="Birren B."/>
        </authorList>
    </citation>
    <scope>NUCLEOTIDE SEQUENCE [LARGE SCALE GENOMIC DNA]</scope>
    <source>
        <strain evidence="4 5">CR</strain>
    </source>
</reference>
<reference evidence="3 6" key="2">
    <citation type="submission" date="2020-08" db="EMBL/GenBank/DDBJ databases">
        <authorList>
            <person name="Ramaprasad A."/>
        </authorList>
    </citation>
    <scope>NUCLEOTIDE SEQUENCE [LARGE SCALE GENOMIC DNA]</scope>
</reference>
<evidence type="ECO:0000256" key="1">
    <source>
        <dbReference type="SAM" id="MobiDB-lite"/>
    </source>
</evidence>
<keyword evidence="2" id="KW-0732">Signal</keyword>
<feature type="compositionally biased region" description="Low complexity" evidence="1">
    <location>
        <begin position="227"/>
        <end position="236"/>
    </location>
</feature>
<protein>
    <submittedName>
        <fullName evidence="3">Erythrocyte membrane antigen 1</fullName>
    </submittedName>
</protein>
<dbReference type="InterPro" id="IPR010882">
    <property type="entry name" value="PCEMA1"/>
</dbReference>
<proteinExistence type="predicted"/>
<evidence type="ECO:0000313" key="5">
    <source>
        <dbReference type="Proteomes" id="UP000030659"/>
    </source>
</evidence>
<dbReference type="OrthoDB" id="373268at2759"/>
<feature type="signal peptide" evidence="2">
    <location>
        <begin position="1"/>
        <end position="19"/>
    </location>
</feature>
<dbReference type="Pfam" id="PF07418">
    <property type="entry name" value="PCEMA1"/>
    <property type="match status" value="1"/>
</dbReference>
<keyword evidence="6" id="KW-1185">Reference proteome</keyword>
<gene>
    <name evidence="3" type="ORF">PVPCR_1400230</name>
    <name evidence="4" type="ORF">YYG_00017</name>
</gene>
<accession>W7AQF8</accession>
<feature type="region of interest" description="Disordered" evidence="1">
    <location>
        <begin position="277"/>
        <end position="301"/>
    </location>
</feature>
<dbReference type="Proteomes" id="UP000030659">
    <property type="component" value="Unassembled WGS sequence"/>
</dbReference>
<evidence type="ECO:0000313" key="4">
    <source>
        <dbReference type="EMBL" id="EUD74070.1"/>
    </source>
</evidence>